<dbReference type="CDD" id="cd06170">
    <property type="entry name" value="LuxR_C_like"/>
    <property type="match status" value="1"/>
</dbReference>
<dbReference type="SMART" id="SM00421">
    <property type="entry name" value="HTH_LUXR"/>
    <property type="match status" value="1"/>
</dbReference>
<sequence length="221" mass="24742">MLQSNQTKSQIMIIDSHPIVREGYSRLIEKQQDLQVCAESDGKEESIRQIGQVSPDLIIVGISLKDGNGLDLIKEIKSQFDQIRILVVSMHDEILFAEKAVRAGALGYLNKQATADQILKAIYRVLDGKVYLSPVIVERMICRSIGSDNHSDLSPIESLSARELEVFKQIGAGETTRQIAQKLQLSSKTVETYRENIKLKLNLQNATELSLHATLWAIENQ</sequence>
<dbReference type="GO" id="GO:0000160">
    <property type="term" value="P:phosphorelay signal transduction system"/>
    <property type="evidence" value="ECO:0007669"/>
    <property type="project" value="InterPro"/>
</dbReference>
<dbReference type="PANTHER" id="PTHR43214:SF43">
    <property type="entry name" value="TWO-COMPONENT RESPONSE REGULATOR"/>
    <property type="match status" value="1"/>
</dbReference>
<protein>
    <submittedName>
        <fullName evidence="6">Oxygen regulatory protein NreC</fullName>
    </submittedName>
</protein>
<dbReference type="PROSITE" id="PS50110">
    <property type="entry name" value="RESPONSE_REGULATORY"/>
    <property type="match status" value="1"/>
</dbReference>
<accession>A0A517Q8T5</accession>
<dbReference type="PROSITE" id="PS00622">
    <property type="entry name" value="HTH_LUXR_1"/>
    <property type="match status" value="1"/>
</dbReference>
<gene>
    <name evidence="6" type="primary">nreC_1</name>
    <name evidence="6" type="ORF">Enr10x_33390</name>
</gene>
<dbReference type="PRINTS" id="PR00038">
    <property type="entry name" value="HTHLUXR"/>
</dbReference>
<dbReference type="EMBL" id="CP037421">
    <property type="protein sequence ID" value="QDT28001.1"/>
    <property type="molecule type" value="Genomic_DNA"/>
</dbReference>
<dbReference type="CDD" id="cd17535">
    <property type="entry name" value="REC_NarL-like"/>
    <property type="match status" value="1"/>
</dbReference>
<reference evidence="6 7" key="1">
    <citation type="submission" date="2019-03" db="EMBL/GenBank/DDBJ databases">
        <title>Deep-cultivation of Planctomycetes and their phenomic and genomic characterization uncovers novel biology.</title>
        <authorList>
            <person name="Wiegand S."/>
            <person name="Jogler M."/>
            <person name="Boedeker C."/>
            <person name="Pinto D."/>
            <person name="Vollmers J."/>
            <person name="Rivas-Marin E."/>
            <person name="Kohn T."/>
            <person name="Peeters S.H."/>
            <person name="Heuer A."/>
            <person name="Rast P."/>
            <person name="Oberbeckmann S."/>
            <person name="Bunk B."/>
            <person name="Jeske O."/>
            <person name="Meyerdierks A."/>
            <person name="Storesund J.E."/>
            <person name="Kallscheuer N."/>
            <person name="Luecker S."/>
            <person name="Lage O.M."/>
            <person name="Pohl T."/>
            <person name="Merkel B.J."/>
            <person name="Hornburger P."/>
            <person name="Mueller R.-W."/>
            <person name="Bruemmer F."/>
            <person name="Labrenz M."/>
            <person name="Spormann A.M."/>
            <person name="Op den Camp H."/>
            <person name="Overmann J."/>
            <person name="Amann R."/>
            <person name="Jetten M.S.M."/>
            <person name="Mascher T."/>
            <person name="Medema M.H."/>
            <person name="Devos D.P."/>
            <person name="Kaster A.-K."/>
            <person name="Ovreas L."/>
            <person name="Rohde M."/>
            <person name="Galperin M.Y."/>
            <person name="Jogler C."/>
        </authorList>
    </citation>
    <scope>NUCLEOTIDE SEQUENCE [LARGE SCALE GENOMIC DNA]</scope>
    <source>
        <strain evidence="6 7">Enr10</strain>
    </source>
</reference>
<dbReference type="InterPro" id="IPR011006">
    <property type="entry name" value="CheY-like_superfamily"/>
</dbReference>
<comment type="caution">
    <text evidence="3">Lacks conserved residue(s) required for the propagation of feature annotation.</text>
</comment>
<dbReference type="GO" id="GO:0003677">
    <property type="term" value="F:DNA binding"/>
    <property type="evidence" value="ECO:0007669"/>
    <property type="project" value="UniProtKB-KW"/>
</dbReference>
<evidence type="ECO:0000313" key="6">
    <source>
        <dbReference type="EMBL" id="QDT28001.1"/>
    </source>
</evidence>
<feature type="domain" description="Response regulatory" evidence="5">
    <location>
        <begin position="10"/>
        <end position="126"/>
    </location>
</feature>
<evidence type="ECO:0000259" key="5">
    <source>
        <dbReference type="PROSITE" id="PS50110"/>
    </source>
</evidence>
<dbReference type="SUPFAM" id="SSF46894">
    <property type="entry name" value="C-terminal effector domain of the bipartite response regulators"/>
    <property type="match status" value="1"/>
</dbReference>
<dbReference type="SUPFAM" id="SSF52172">
    <property type="entry name" value="CheY-like"/>
    <property type="match status" value="1"/>
</dbReference>
<evidence type="ECO:0000313" key="7">
    <source>
        <dbReference type="Proteomes" id="UP000315647"/>
    </source>
</evidence>
<dbReference type="InterPro" id="IPR001789">
    <property type="entry name" value="Sig_transdc_resp-reg_receiver"/>
</dbReference>
<dbReference type="Proteomes" id="UP000315647">
    <property type="component" value="Chromosome"/>
</dbReference>
<dbReference type="InterPro" id="IPR039420">
    <property type="entry name" value="WalR-like"/>
</dbReference>
<keyword evidence="2" id="KW-0238">DNA-binding</keyword>
<evidence type="ECO:0000259" key="4">
    <source>
        <dbReference type="PROSITE" id="PS50043"/>
    </source>
</evidence>
<dbReference type="PROSITE" id="PS50043">
    <property type="entry name" value="HTH_LUXR_2"/>
    <property type="match status" value="1"/>
</dbReference>
<organism evidence="6 7">
    <name type="scientific">Gimesia panareensis</name>
    <dbReference type="NCBI Taxonomy" id="2527978"/>
    <lineage>
        <taxon>Bacteria</taxon>
        <taxon>Pseudomonadati</taxon>
        <taxon>Planctomycetota</taxon>
        <taxon>Planctomycetia</taxon>
        <taxon>Planctomycetales</taxon>
        <taxon>Planctomycetaceae</taxon>
        <taxon>Gimesia</taxon>
    </lineage>
</organism>
<dbReference type="Pfam" id="PF00196">
    <property type="entry name" value="GerE"/>
    <property type="match status" value="1"/>
</dbReference>
<dbReference type="Pfam" id="PF00072">
    <property type="entry name" value="Response_reg"/>
    <property type="match status" value="1"/>
</dbReference>
<dbReference type="InterPro" id="IPR000792">
    <property type="entry name" value="Tscrpt_reg_LuxR_C"/>
</dbReference>
<evidence type="ECO:0000256" key="3">
    <source>
        <dbReference type="PROSITE-ProRule" id="PRU00169"/>
    </source>
</evidence>
<feature type="domain" description="HTH luxR-type" evidence="4">
    <location>
        <begin position="152"/>
        <end position="217"/>
    </location>
</feature>
<dbReference type="Gene3D" id="3.40.50.2300">
    <property type="match status" value="1"/>
</dbReference>
<dbReference type="InterPro" id="IPR016032">
    <property type="entry name" value="Sig_transdc_resp-reg_C-effctor"/>
</dbReference>
<dbReference type="GO" id="GO:0006355">
    <property type="term" value="P:regulation of DNA-templated transcription"/>
    <property type="evidence" value="ECO:0007669"/>
    <property type="project" value="InterPro"/>
</dbReference>
<evidence type="ECO:0000256" key="2">
    <source>
        <dbReference type="ARBA" id="ARBA00023125"/>
    </source>
</evidence>
<keyword evidence="1" id="KW-0597">Phosphoprotein</keyword>
<dbReference type="InterPro" id="IPR058245">
    <property type="entry name" value="NreC/VraR/RcsB-like_REC"/>
</dbReference>
<proteinExistence type="predicted"/>
<dbReference type="PANTHER" id="PTHR43214">
    <property type="entry name" value="TWO-COMPONENT RESPONSE REGULATOR"/>
    <property type="match status" value="1"/>
</dbReference>
<dbReference type="AlphaFoldDB" id="A0A517Q8T5"/>
<keyword evidence="7" id="KW-1185">Reference proteome</keyword>
<name>A0A517Q8T5_9PLAN</name>
<evidence type="ECO:0000256" key="1">
    <source>
        <dbReference type="ARBA" id="ARBA00022553"/>
    </source>
</evidence>
<dbReference type="SMART" id="SM00448">
    <property type="entry name" value="REC"/>
    <property type="match status" value="1"/>
</dbReference>